<protein>
    <submittedName>
        <fullName evidence="1">Uncharacterized protein</fullName>
    </submittedName>
</protein>
<name>A0ABZ2HUR2_9HYPH</name>
<dbReference type="EMBL" id="CP146275">
    <property type="protein sequence ID" value="WWT33333.1"/>
    <property type="molecule type" value="Genomic_DNA"/>
</dbReference>
<dbReference type="RefSeq" id="WP_338606832.1">
    <property type="nucleotide sequence ID" value="NZ_CP146275.1"/>
</dbReference>
<accession>A0ABZ2HUR2</accession>
<reference evidence="1 3" key="1">
    <citation type="submission" date="2024-02" db="EMBL/GenBank/DDBJ databases">
        <title>Complete genome sequence of Pelagibacterium nitratireducens ZH15.</title>
        <authorList>
            <person name="Zhao L.H."/>
        </authorList>
    </citation>
    <scope>NUCLEOTIDE SEQUENCE [LARGE SCALE GENOMIC DNA]</scope>
    <source>
        <strain evidence="1 3">ZH15</strain>
    </source>
</reference>
<dbReference type="Proteomes" id="UP001369958">
    <property type="component" value="Chromosome"/>
</dbReference>
<gene>
    <name evidence="2" type="ORF">V6617_02385</name>
    <name evidence="1" type="ORF">V6617_09960</name>
</gene>
<dbReference type="EMBL" id="CP146275">
    <property type="protein sequence ID" value="WWT31362.1"/>
    <property type="molecule type" value="Genomic_DNA"/>
</dbReference>
<evidence type="ECO:0000313" key="2">
    <source>
        <dbReference type="EMBL" id="WWT33333.1"/>
    </source>
</evidence>
<keyword evidence="3" id="KW-1185">Reference proteome</keyword>
<evidence type="ECO:0000313" key="1">
    <source>
        <dbReference type="EMBL" id="WWT31362.1"/>
    </source>
</evidence>
<evidence type="ECO:0000313" key="3">
    <source>
        <dbReference type="Proteomes" id="UP001369958"/>
    </source>
</evidence>
<sequence length="74" mass="7997">MVFFDEISEALDPIFSKGDRATVIGGTIDPDHAVFRFHFDGDVEDAVDRLAELGSDAVDGFDGMNLIALHDQAA</sequence>
<proteinExistence type="predicted"/>
<organism evidence="1 3">
    <name type="scientific">Pelagibacterium nitratireducens</name>
    <dbReference type="NCBI Taxonomy" id="1046114"/>
    <lineage>
        <taxon>Bacteria</taxon>
        <taxon>Pseudomonadati</taxon>
        <taxon>Pseudomonadota</taxon>
        <taxon>Alphaproteobacteria</taxon>
        <taxon>Hyphomicrobiales</taxon>
        <taxon>Devosiaceae</taxon>
        <taxon>Pelagibacterium</taxon>
    </lineage>
</organism>